<sequence>MTHVKKLNLYYIKKFGEKFYNINIKLKREGIINVKDQKDLEQRRGKSNVSKGLFNTTKS</sequence>
<keyword evidence="1" id="KW-0614">Plasmid</keyword>
<proteinExistence type="predicted"/>
<reference evidence="1" key="1">
    <citation type="journal article" date="2020" name="Anaerobe">
        <title>Analysis of a plasmid encoding botulinum neurotoxin type G gene in Clostridium argentinense.</title>
        <authorList>
            <person name="Sakaguchi Y."/>
            <person name="Uchiyama J."/>
            <person name="Take A."/>
            <person name="Gotoh K."/>
            <person name="Sakaguchi M."/>
            <person name="Suzuki T."/>
            <person name="Yamamoto Y."/>
            <person name="Hosomi K."/>
            <person name="Kohda T."/>
            <person name="Mukamoto M."/>
            <person name="Kozaki S."/>
            <person name="Hayashi S."/>
            <person name="Oguma K."/>
        </authorList>
    </citation>
    <scope>NUCLEOTIDE SEQUENCE</scope>
    <source>
        <strain evidence="1">2740</strain>
        <plasmid evidence="1">pCAG</plasmid>
    </source>
</reference>
<organism evidence="1">
    <name type="scientific">Clostridium argentinense</name>
    <dbReference type="NCBI Taxonomy" id="29341"/>
    <lineage>
        <taxon>Bacteria</taxon>
        <taxon>Bacillati</taxon>
        <taxon>Bacillota</taxon>
        <taxon>Clostridia</taxon>
        <taxon>Eubacteriales</taxon>
        <taxon>Clostridiaceae</taxon>
        <taxon>Clostridium</taxon>
    </lineage>
</organism>
<geneLocation type="plasmid" evidence="1">
    <name>pCAG</name>
</geneLocation>
<dbReference type="EMBL" id="AB853998">
    <property type="protein sequence ID" value="BBB39284.1"/>
    <property type="molecule type" value="Genomic_DNA"/>
</dbReference>
<name>A0A7I6ND31_9CLOT</name>
<accession>A0A7I6ND31</accession>
<evidence type="ECO:0000313" key="1">
    <source>
        <dbReference type="EMBL" id="BBB39284.1"/>
    </source>
</evidence>
<protein>
    <submittedName>
        <fullName evidence="1">Uncharacterized protein</fullName>
    </submittedName>
</protein>
<dbReference type="AlphaFoldDB" id="A0A7I6ND31"/>